<keyword evidence="4" id="KW-1185">Reference proteome</keyword>
<evidence type="ECO:0000313" key="3">
    <source>
        <dbReference type="EMBL" id="EPT32175.1"/>
    </source>
</evidence>
<protein>
    <submittedName>
        <fullName evidence="3">Proteophosphoglycan PPG1</fullName>
    </submittedName>
</protein>
<dbReference type="Proteomes" id="UP000001529">
    <property type="component" value="Chromosome II"/>
</dbReference>
<feature type="region of interest" description="Disordered" evidence="2">
    <location>
        <begin position="1197"/>
        <end position="1299"/>
    </location>
</feature>
<feature type="compositionally biased region" description="Low complexity" evidence="2">
    <location>
        <begin position="422"/>
        <end position="433"/>
    </location>
</feature>
<dbReference type="EMBL" id="KE138816">
    <property type="protein sequence ID" value="EPT32175.1"/>
    <property type="molecule type" value="Genomic_DNA"/>
</dbReference>
<feature type="compositionally biased region" description="Low complexity" evidence="2">
    <location>
        <begin position="1503"/>
        <end position="1515"/>
    </location>
</feature>
<evidence type="ECO:0000256" key="1">
    <source>
        <dbReference type="SAM" id="Coils"/>
    </source>
</evidence>
<feature type="region of interest" description="Disordered" evidence="2">
    <location>
        <begin position="1042"/>
        <end position="1104"/>
    </location>
</feature>
<feature type="compositionally biased region" description="Basic and acidic residues" evidence="2">
    <location>
        <begin position="1211"/>
        <end position="1223"/>
    </location>
</feature>
<reference evidence="3" key="1">
    <citation type="submission" date="2013-04" db="EMBL/GenBank/DDBJ databases">
        <authorList>
            <person name="Sibley D."/>
            <person name="Venepally P."/>
            <person name="Karamycheva S."/>
            <person name="Hadjithomas M."/>
            <person name="Khan A."/>
            <person name="Brunk B."/>
            <person name="Roos D."/>
            <person name="Caler E."/>
            <person name="Lorenzi H."/>
        </authorList>
    </citation>
    <scope>NUCLEOTIDE SEQUENCE [LARGE SCALE GENOMIC DNA]</scope>
    <source>
        <strain evidence="3">ME49</strain>
    </source>
</reference>
<name>A0A125YQC7_TOXGM</name>
<dbReference type="RefSeq" id="XP_018638367.1">
    <property type="nucleotide sequence ID" value="XM_018782323.1"/>
</dbReference>
<feature type="compositionally biased region" description="Low complexity" evidence="2">
    <location>
        <begin position="93"/>
        <end position="107"/>
    </location>
</feature>
<feature type="compositionally biased region" description="Basic and acidic residues" evidence="2">
    <location>
        <begin position="113"/>
        <end position="133"/>
    </location>
</feature>
<dbReference type="GeneID" id="7901446"/>
<feature type="compositionally biased region" description="Low complexity" evidence="2">
    <location>
        <begin position="374"/>
        <end position="401"/>
    </location>
</feature>
<feature type="compositionally biased region" description="Polar residues" evidence="2">
    <location>
        <begin position="234"/>
        <end position="244"/>
    </location>
</feature>
<dbReference type="SUPFAM" id="SSF143575">
    <property type="entry name" value="GAS2 domain-like"/>
    <property type="match status" value="1"/>
</dbReference>
<feature type="compositionally biased region" description="Polar residues" evidence="2">
    <location>
        <begin position="165"/>
        <end position="174"/>
    </location>
</feature>
<feature type="compositionally biased region" description="Low complexity" evidence="2">
    <location>
        <begin position="9"/>
        <end position="54"/>
    </location>
</feature>
<feature type="compositionally biased region" description="Low complexity" evidence="2">
    <location>
        <begin position="178"/>
        <end position="218"/>
    </location>
</feature>
<feature type="compositionally biased region" description="Basic and acidic residues" evidence="2">
    <location>
        <begin position="471"/>
        <end position="480"/>
    </location>
</feature>
<accession>A0A125YQC7</accession>
<feature type="compositionally biased region" description="Basic and acidic residues" evidence="2">
    <location>
        <begin position="1241"/>
        <end position="1259"/>
    </location>
</feature>
<keyword evidence="1" id="KW-0175">Coiled coil</keyword>
<proteinExistence type="predicted"/>
<feature type="coiled-coil region" evidence="1">
    <location>
        <begin position="640"/>
        <end position="674"/>
    </location>
</feature>
<dbReference type="EMBL" id="CM002036">
    <property type="protein sequence ID" value="EPT32175.1"/>
    <property type="molecule type" value="Genomic_DNA"/>
</dbReference>
<feature type="coiled-coil region" evidence="1">
    <location>
        <begin position="786"/>
        <end position="998"/>
    </location>
</feature>
<sequence length="1522" mass="163168">MPAPPPSPSLLSPSPAGVSSASSSSSSSSQGAQKSARGPAAAGSSALRSSSEVSPPSPAAGLPRDACRLETAVSSTALAKGRPGPPSPRGARRSSSTVSTKSIPSKKLSARSLKKETKSASPDSEQKKSKEKVNAASKKSLASPQLAPETDTGVRGSRTDDAAQRPQSLESTVGTEALPSSSKSPSLIHGSSSSSAGASSSPVESLSSASASSFSPRLGRNEGASHGVEASSAAEENSGISEASASCQRRVLKGGDICVAEARAQKGEEDEEATRHRRVIERVSEDFLAFSAGVSRQAERPSMRTLFPQASGRCDDADNEISLDSKAPEASEFLASGALLSERSSWLRELVSPARKDLENSATHIAVGLSFSPSPPLSLSAASSAPPSSPPCAASRLASPAHSGRASTLPHSSSASPPPASSPCSSSCSSSSAGFEASFALGETPGGPQAGDRPVFLDAASQAKAASLPLSEKKEAREGQFARLTGTGDRASLVFSEEKPPRLSGVEAFGKTEQPEQKRDEREEESSEERADGRWAPRRGNAEQIASPEAEDKRETRSCAEHFFELTLEEKLHRRRVQDQVDGQQRFLLGDSRASRAAALAGAAAALDRADTERLQHVVEVQDRQILSLRDLILQKTGETESLESALRLAAEENAHLQNQVKEAQALCLEMKDRQNQLADSFYRDAHRHQTSLLELANTEAEGRELVVNRLTFESAKKDRIIETLHSQLAAKEEEIYELTHAVEDLRDWQRKMQGGQVAAVVQRQKDADARVALAQAECRSHLADKDVLLQRLRQVEEAMKIKDEEIRVAHERLQDQETEAQKVLRKMQGMQFDMDLMRLHIADMEKAAKNKEEAMDVELKRQRERDRHKQQSELERLSETMKERAAQVEELEQTVRILRKENAHLRDGVGKVTEVLKSREKALSELQEQLAELEAHAHINDKSVQVELLRRGERELKKRLAEQTSRIDVLQQDSLILAQTRAENLDLRLKLEECEAALRRQGAQLAILRHAHATNRISALMDIMGDGKDFDFLSSVTSNPMLSASSRPSTSRLPFPSTSHLFGSYPPAGSPSSRPSSASRSPSLPSQLKGFADPRSSLPQVSVAPSPCESLALRSVANPALRPAVSSAASRHYTPTASALLPLAVSSSQTDASGANASLSASAKTSERARVLENTVSSSLSLLRDTEDVAACTRRPAAVASGQGSMFAEEDARGQGEEEAGGRRKQSGASHAVEAAEETSEGREGEKEGTQKKQREEPAPAAPGVDSRNSDCQAEDGRREAKRGASHSRDIGGEQRNDAALPLTGSCFQDRPALVSPDTIETGMAKRLDPIERCVREWMRQSLPPGVSLPFVRISEGLYLHEGETVKVRLVNGILMAHTPEGWISLRAFLQKSSFLSRLRGVSPASGHELSGKDAPFSAAMNVGPRSLVYSSPLDRSPPELHASSSLLRSSENFCSSIPRQGTHSSLSGRLPTSLSSFFPHPYSVGPSSGSASISVPSLSCSLPPSLPVPSSLPGANSPFR</sequence>
<organism evidence="3 4">
    <name type="scientific">Toxoplasma gondii (strain ATCC 50611 / Me49)</name>
    <dbReference type="NCBI Taxonomy" id="508771"/>
    <lineage>
        <taxon>Eukaryota</taxon>
        <taxon>Sar</taxon>
        <taxon>Alveolata</taxon>
        <taxon>Apicomplexa</taxon>
        <taxon>Conoidasida</taxon>
        <taxon>Coccidia</taxon>
        <taxon>Eucoccidiorida</taxon>
        <taxon>Eimeriorina</taxon>
        <taxon>Sarcocystidae</taxon>
        <taxon>Toxoplasma</taxon>
    </lineage>
</organism>
<feature type="compositionally biased region" description="Polar residues" evidence="2">
    <location>
        <begin position="1042"/>
        <end position="1062"/>
    </location>
</feature>
<feature type="compositionally biased region" description="Low complexity" evidence="2">
    <location>
        <begin position="1064"/>
        <end position="1087"/>
    </location>
</feature>
<dbReference type="GO" id="GO:0008017">
    <property type="term" value="F:microtubule binding"/>
    <property type="evidence" value="ECO:0007669"/>
    <property type="project" value="InterPro"/>
</dbReference>
<evidence type="ECO:0000256" key="2">
    <source>
        <dbReference type="SAM" id="MobiDB-lite"/>
    </source>
</evidence>
<feature type="compositionally biased region" description="Basic and acidic residues" evidence="2">
    <location>
        <begin position="1276"/>
        <end position="1298"/>
    </location>
</feature>
<gene>
    <name evidence="3" type="primary">PPG1</name>
    <name evidence="3" type="ORF">TGME49_297520</name>
</gene>
<dbReference type="OrthoDB" id="360915at2759"/>
<feature type="region of interest" description="Disordered" evidence="2">
    <location>
        <begin position="374"/>
        <end position="556"/>
    </location>
</feature>
<dbReference type="InterPro" id="IPR036534">
    <property type="entry name" value="GAR_dom_sf"/>
</dbReference>
<evidence type="ECO:0000313" key="4">
    <source>
        <dbReference type="Proteomes" id="UP000001529"/>
    </source>
</evidence>
<feature type="region of interest" description="Disordered" evidence="2">
    <location>
        <begin position="1"/>
        <end position="244"/>
    </location>
</feature>
<feature type="region of interest" description="Disordered" evidence="2">
    <location>
        <begin position="1503"/>
        <end position="1522"/>
    </location>
</feature>
<dbReference type="VEuPathDB" id="ToxoDB:TGME49_297520"/>
<dbReference type="KEGG" id="tgo:TGME49_297520"/>